<evidence type="ECO:0000259" key="9">
    <source>
        <dbReference type="Pfam" id="PF01979"/>
    </source>
</evidence>
<proteinExistence type="inferred from homology"/>
<dbReference type="GO" id="GO:0008448">
    <property type="term" value="F:N-acetylglucosamine-6-phosphate deacetylase activity"/>
    <property type="evidence" value="ECO:0007669"/>
    <property type="project" value="UniProtKB-EC"/>
</dbReference>
<evidence type="ECO:0000256" key="7">
    <source>
        <dbReference type="PIRSR" id="PIRSR038994-2"/>
    </source>
</evidence>
<dbReference type="NCBIfam" id="TIGR00221">
    <property type="entry name" value="nagA"/>
    <property type="match status" value="1"/>
</dbReference>
<comment type="similarity">
    <text evidence="1 5">Belongs to the metallo-dependent hydrolases superfamily. NagA family.</text>
</comment>
<evidence type="ECO:0000313" key="10">
    <source>
        <dbReference type="EMBL" id="RRB04857.1"/>
    </source>
</evidence>
<feature type="binding site" evidence="8">
    <location>
        <position position="218"/>
    </location>
    <ligand>
        <name>Zn(2+)</name>
        <dbReference type="ChEBI" id="CHEBI:29105"/>
    </ligand>
</feature>
<gene>
    <name evidence="10" type="primary">nagA</name>
    <name evidence="10" type="ORF">EHT25_15465</name>
</gene>
<comment type="cofactor">
    <cofactor evidence="8">
        <name>a divalent metal cation</name>
        <dbReference type="ChEBI" id="CHEBI:60240"/>
    </cofactor>
    <text evidence="8">Binds 1 divalent metal cation per subunit.</text>
</comment>
<feature type="domain" description="Amidohydrolase-related" evidence="9">
    <location>
        <begin position="51"/>
        <end position="377"/>
    </location>
</feature>
<evidence type="ECO:0000256" key="8">
    <source>
        <dbReference type="PIRSR" id="PIRSR038994-3"/>
    </source>
</evidence>
<dbReference type="GO" id="GO:0046872">
    <property type="term" value="F:metal ion binding"/>
    <property type="evidence" value="ECO:0007669"/>
    <property type="project" value="UniProtKB-KW"/>
</dbReference>
<feature type="binding site" evidence="8">
    <location>
        <position position="197"/>
    </location>
    <ligand>
        <name>Zn(2+)</name>
        <dbReference type="ChEBI" id="CHEBI:29105"/>
    </ligand>
</feature>
<feature type="active site" description="Proton donor/acceptor" evidence="6">
    <location>
        <position position="275"/>
    </location>
</feature>
<feature type="binding site" evidence="7">
    <location>
        <position position="139"/>
    </location>
    <ligand>
        <name>substrate</name>
    </ligand>
</feature>
<dbReference type="Proteomes" id="UP000271925">
    <property type="component" value="Unassembled WGS sequence"/>
</dbReference>
<comment type="caution">
    <text evidence="10">The sequence shown here is derived from an EMBL/GenBank/DDBJ whole genome shotgun (WGS) entry which is preliminary data.</text>
</comment>
<dbReference type="PANTHER" id="PTHR11113:SF14">
    <property type="entry name" value="N-ACETYLGLUCOSAMINE-6-PHOSPHATE DEACETYLASE"/>
    <property type="match status" value="1"/>
</dbReference>
<feature type="binding site" evidence="7">
    <location>
        <begin position="307"/>
        <end position="309"/>
    </location>
    <ligand>
        <name>substrate</name>
    </ligand>
</feature>
<evidence type="ECO:0000256" key="6">
    <source>
        <dbReference type="PIRSR" id="PIRSR038994-1"/>
    </source>
</evidence>
<dbReference type="InterPro" id="IPR006680">
    <property type="entry name" value="Amidohydro-rel"/>
</dbReference>
<sequence length="385" mass="41895">MQEVTLKNATVFTGNTILSGAFVRVSNGLIQEISTGELAGSETIDLQEKWLIPGFVDLQVYGGSDVFLNEAPTTETVSHIYQTHLKNGTTSVLPTLYSTSLDVILNAIEAVGNLRQTNPNGVLGLHVEGPYINPEKRGVHSLQYVRQPGEAELDMLFEKGRDTIRMLTIAPEIFHSQQLVQLVSQAQTTSILLSLGHSNATYREAMAAYANGITLATHLYNAMRPFESREPGVVGAVFDHPAVRASIVADGFHCDWATIRIAKRLLGERLFLISDAIFANPPQPTYAFDDFTLYYENGRYTNHEGKLAGSSITLLNAVQNCIRHVGLEAAEVFRMASTIPAEIIGLGNSLGKIQPGFAANLVVLDNDLAVSQVLTNGQFYQTASS</sequence>
<dbReference type="InterPro" id="IPR011059">
    <property type="entry name" value="Metal-dep_hydrolase_composite"/>
</dbReference>
<dbReference type="SUPFAM" id="SSF51556">
    <property type="entry name" value="Metallo-dependent hydrolases"/>
    <property type="match status" value="1"/>
</dbReference>
<organism evidence="10 11">
    <name type="scientific">Larkinella rosea</name>
    <dbReference type="NCBI Taxonomy" id="2025312"/>
    <lineage>
        <taxon>Bacteria</taxon>
        <taxon>Pseudomonadati</taxon>
        <taxon>Bacteroidota</taxon>
        <taxon>Cytophagia</taxon>
        <taxon>Cytophagales</taxon>
        <taxon>Spirosomataceae</taxon>
        <taxon>Larkinella</taxon>
    </lineage>
</organism>
<dbReference type="EC" id="3.5.1.25" evidence="10"/>
<dbReference type="Gene3D" id="3.20.20.140">
    <property type="entry name" value="Metal-dependent hydrolases"/>
    <property type="match status" value="1"/>
</dbReference>
<accession>A0A3P1BUU6</accession>
<name>A0A3P1BUU6_9BACT</name>
<evidence type="ECO:0000256" key="1">
    <source>
        <dbReference type="ARBA" id="ARBA00010716"/>
    </source>
</evidence>
<evidence type="ECO:0000256" key="4">
    <source>
        <dbReference type="ARBA" id="ARBA00023277"/>
    </source>
</evidence>
<dbReference type="EMBL" id="RQJO01000008">
    <property type="protein sequence ID" value="RRB04857.1"/>
    <property type="molecule type" value="Genomic_DNA"/>
</dbReference>
<feature type="binding site" evidence="7">
    <location>
        <position position="253"/>
    </location>
    <ligand>
        <name>substrate</name>
    </ligand>
</feature>
<evidence type="ECO:0000313" key="11">
    <source>
        <dbReference type="Proteomes" id="UP000271925"/>
    </source>
</evidence>
<evidence type="ECO:0000256" key="5">
    <source>
        <dbReference type="PIRNR" id="PIRNR038994"/>
    </source>
</evidence>
<dbReference type="InterPro" id="IPR003764">
    <property type="entry name" value="GlcNAc_6-P_deAcase"/>
</dbReference>
<feature type="binding site" evidence="7">
    <location>
        <begin position="221"/>
        <end position="222"/>
    </location>
    <ligand>
        <name>substrate</name>
    </ligand>
</feature>
<dbReference type="Pfam" id="PF01979">
    <property type="entry name" value="Amidohydro_1"/>
    <property type="match status" value="1"/>
</dbReference>
<dbReference type="AlphaFoldDB" id="A0A3P1BUU6"/>
<keyword evidence="2 8" id="KW-0479">Metal-binding</keyword>
<dbReference type="PIRSF" id="PIRSF038994">
    <property type="entry name" value="NagA"/>
    <property type="match status" value="1"/>
</dbReference>
<dbReference type="RefSeq" id="WP_124875968.1">
    <property type="nucleotide sequence ID" value="NZ_RQJO01000008.1"/>
</dbReference>
<reference evidence="10 11" key="1">
    <citation type="submission" date="2018-11" db="EMBL/GenBank/DDBJ databases">
        <authorList>
            <person name="Zhou Z."/>
            <person name="Wang G."/>
        </authorList>
    </citation>
    <scope>NUCLEOTIDE SEQUENCE [LARGE SCALE GENOMIC DNA]</scope>
    <source>
        <strain evidence="10 11">KCTC52004</strain>
    </source>
</reference>
<dbReference type="Gene3D" id="2.30.40.10">
    <property type="entry name" value="Urease, subunit C, domain 1"/>
    <property type="match status" value="1"/>
</dbReference>
<feature type="binding site" evidence="7">
    <location>
        <position position="229"/>
    </location>
    <ligand>
        <name>substrate</name>
    </ligand>
</feature>
<dbReference type="GO" id="GO:0006046">
    <property type="term" value="P:N-acetylglucosamine catabolic process"/>
    <property type="evidence" value="ECO:0007669"/>
    <property type="project" value="TreeGrafter"/>
</dbReference>
<keyword evidence="3 5" id="KW-0378">Hydrolase</keyword>
<keyword evidence="11" id="KW-1185">Reference proteome</keyword>
<evidence type="ECO:0000256" key="3">
    <source>
        <dbReference type="ARBA" id="ARBA00022801"/>
    </source>
</evidence>
<dbReference type="SUPFAM" id="SSF51338">
    <property type="entry name" value="Composite domain of metallo-dependent hydrolases"/>
    <property type="match status" value="1"/>
</dbReference>
<dbReference type="OrthoDB" id="9776488at2"/>
<keyword evidence="4 5" id="KW-0119">Carbohydrate metabolism</keyword>
<feature type="binding site" evidence="8">
    <location>
        <position position="128"/>
    </location>
    <ligand>
        <name>Zn(2+)</name>
        <dbReference type="ChEBI" id="CHEBI:29105"/>
    </ligand>
</feature>
<dbReference type="InterPro" id="IPR032466">
    <property type="entry name" value="Metal_Hydrolase"/>
</dbReference>
<dbReference type="PANTHER" id="PTHR11113">
    <property type="entry name" value="N-ACETYLGLUCOSAMINE-6-PHOSPHATE DEACETYLASE"/>
    <property type="match status" value="1"/>
</dbReference>
<protein>
    <submittedName>
        <fullName evidence="10">N-acetylglucosamine-6-phosphate deacetylase</fullName>
        <ecNumber evidence="10">3.5.1.25</ecNumber>
    </submittedName>
</protein>
<evidence type="ECO:0000256" key="2">
    <source>
        <dbReference type="ARBA" id="ARBA00022723"/>
    </source>
</evidence>